<feature type="transmembrane region" description="Helical" evidence="7">
    <location>
        <begin position="234"/>
        <end position="253"/>
    </location>
</feature>
<keyword evidence="3" id="KW-0813">Transport</keyword>
<dbReference type="InterPro" id="IPR005829">
    <property type="entry name" value="Sugar_transporter_CS"/>
</dbReference>
<comment type="subcellular location">
    <subcellularLocation>
        <location evidence="1">Membrane</location>
        <topology evidence="1">Multi-pass membrane protein</topology>
    </subcellularLocation>
</comment>
<dbReference type="Proteomes" id="UP000243797">
    <property type="component" value="Unassembled WGS sequence"/>
</dbReference>
<evidence type="ECO:0000259" key="8">
    <source>
        <dbReference type="PROSITE" id="PS50850"/>
    </source>
</evidence>
<proteinExistence type="inferred from homology"/>
<feature type="transmembrane region" description="Helical" evidence="7">
    <location>
        <begin position="557"/>
        <end position="580"/>
    </location>
</feature>
<dbReference type="InterPro" id="IPR003663">
    <property type="entry name" value="Sugar/inositol_transpt"/>
</dbReference>
<dbReference type="PANTHER" id="PTHR48020:SF40">
    <property type="entry name" value="MAJOR FACILITATOR SUPERFAMILY (MFS) PROFILE DOMAIN-CONTAINING PROTEIN"/>
    <property type="match status" value="1"/>
</dbReference>
<reference evidence="9 10" key="1">
    <citation type="submission" date="2017-06" db="EMBL/GenBank/DDBJ databases">
        <title>Draft genome sequence of a variant of Elsinoe murrayae.</title>
        <authorList>
            <person name="Cheng Q."/>
        </authorList>
    </citation>
    <scope>NUCLEOTIDE SEQUENCE [LARGE SCALE GENOMIC DNA]</scope>
    <source>
        <strain evidence="9 10">CQ-2017a</strain>
    </source>
</reference>
<dbReference type="PRINTS" id="PR00171">
    <property type="entry name" value="SUGRTRNSPORT"/>
</dbReference>
<dbReference type="GO" id="GO:0016020">
    <property type="term" value="C:membrane"/>
    <property type="evidence" value="ECO:0007669"/>
    <property type="project" value="UniProtKB-SubCell"/>
</dbReference>
<keyword evidence="5 7" id="KW-1133">Transmembrane helix</keyword>
<evidence type="ECO:0000313" key="10">
    <source>
        <dbReference type="Proteomes" id="UP000243797"/>
    </source>
</evidence>
<dbReference type="Pfam" id="PF00083">
    <property type="entry name" value="Sugar_tr"/>
    <property type="match status" value="1"/>
</dbReference>
<evidence type="ECO:0000313" key="9">
    <source>
        <dbReference type="EMBL" id="PNS18123.1"/>
    </source>
</evidence>
<evidence type="ECO:0000256" key="3">
    <source>
        <dbReference type="ARBA" id="ARBA00022448"/>
    </source>
</evidence>
<dbReference type="InterPro" id="IPR005828">
    <property type="entry name" value="MFS_sugar_transport-like"/>
</dbReference>
<sequence length="681" mass="75483">MASVCVLALPVKDGGTKFRQTGRGDLPDPSAVHKNLSSQALLTITLPSRVYIDNPLTHFSPPELEGAARKFAIETGLQGISELLVKGAKLARSPKTWKSIPGLTDEEKEVLEDDSHAGFLQQTKELQVTLLACACGAVVQGWDQASLNGANLRWPEDLNIARGLDEGLPHDVWMFAFVNAAPYIFAAIFAYLSDPLNEYLFGRRGSIFVAALFSLVTVVGSACVRNLGQLLVCRILLGLGMGAKASVISILAAEVAPARIRGSLVMNWQVFVAFGIFLGHSANLAVFEIRSINWRLQLAAAALPAIPLIVLIFVCPESPRYLIKKQRWKKAYRSLCYLNRIPLIAAKELFLIHTQIQAESKVYAHTDPDIGAVEDSDDDIASITENRNIYVTQRATTVLRRFLQLFRIPRIRRATMAAFAVMISQQLCGVNVISFYSATIVSGGVRYTTSSEEAKYTAWRKALWISWGLGLTNFLFAWPAYKTIDRWGRRALLLLTIPILAITLLAAAFCFQVPDLNSQLPAVTTFLVLFEMAYSPGLGPVPFTYSAEVFPLVNREVGMSFAVFVNLLGAGILSLFVPFLNTSLTATGLLCLFAGLNVLAFVLVYLFVYETKQSMLEELNSTFDVPTGAHIRYQWTEMLPWIWKKVKREKDAGMVDPLHRWYDDMLAGDQRRGLEMEQRSG</sequence>
<dbReference type="PROSITE" id="PS00217">
    <property type="entry name" value="SUGAR_TRANSPORT_2"/>
    <property type="match status" value="1"/>
</dbReference>
<evidence type="ECO:0000256" key="6">
    <source>
        <dbReference type="ARBA" id="ARBA00023136"/>
    </source>
</evidence>
<feature type="transmembrane region" description="Helical" evidence="7">
    <location>
        <begin position="205"/>
        <end position="228"/>
    </location>
</feature>
<feature type="transmembrane region" description="Helical" evidence="7">
    <location>
        <begin position="294"/>
        <end position="315"/>
    </location>
</feature>
<dbReference type="PROSITE" id="PS50850">
    <property type="entry name" value="MFS"/>
    <property type="match status" value="1"/>
</dbReference>
<dbReference type="InterPro" id="IPR020846">
    <property type="entry name" value="MFS_dom"/>
</dbReference>
<evidence type="ECO:0000256" key="7">
    <source>
        <dbReference type="SAM" id="Phobius"/>
    </source>
</evidence>
<keyword evidence="10" id="KW-1185">Reference proteome</keyword>
<feature type="transmembrane region" description="Helical" evidence="7">
    <location>
        <begin position="520"/>
        <end position="545"/>
    </location>
</feature>
<accession>A0A2K1QTB6</accession>
<dbReference type="SUPFAM" id="SSF103473">
    <property type="entry name" value="MFS general substrate transporter"/>
    <property type="match status" value="1"/>
</dbReference>
<evidence type="ECO:0000256" key="1">
    <source>
        <dbReference type="ARBA" id="ARBA00004141"/>
    </source>
</evidence>
<dbReference type="GO" id="GO:0015798">
    <property type="term" value="P:myo-inositol transport"/>
    <property type="evidence" value="ECO:0007669"/>
    <property type="project" value="UniProtKB-ARBA"/>
</dbReference>
<dbReference type="InParanoid" id="A0A2K1QTB6"/>
<dbReference type="Gene3D" id="1.20.1250.20">
    <property type="entry name" value="MFS general substrate transporter like domains"/>
    <property type="match status" value="1"/>
</dbReference>
<feature type="transmembrane region" description="Helical" evidence="7">
    <location>
        <begin position="462"/>
        <end position="481"/>
    </location>
</feature>
<dbReference type="EMBL" id="NKHZ01000045">
    <property type="protein sequence ID" value="PNS18123.1"/>
    <property type="molecule type" value="Genomic_DNA"/>
</dbReference>
<evidence type="ECO:0000256" key="5">
    <source>
        <dbReference type="ARBA" id="ARBA00022989"/>
    </source>
</evidence>
<keyword evidence="6 7" id="KW-0472">Membrane</keyword>
<feature type="transmembrane region" description="Helical" evidence="7">
    <location>
        <begin position="417"/>
        <end position="442"/>
    </location>
</feature>
<dbReference type="GO" id="GO:0022857">
    <property type="term" value="F:transmembrane transporter activity"/>
    <property type="evidence" value="ECO:0007669"/>
    <property type="project" value="InterPro"/>
</dbReference>
<dbReference type="AlphaFoldDB" id="A0A2K1QTB6"/>
<feature type="transmembrane region" description="Helical" evidence="7">
    <location>
        <begin position="586"/>
        <end position="608"/>
    </location>
</feature>
<feature type="transmembrane region" description="Helical" evidence="7">
    <location>
        <begin position="493"/>
        <end position="514"/>
    </location>
</feature>
<keyword evidence="4 7" id="KW-0812">Transmembrane</keyword>
<gene>
    <name evidence="9" type="ORF">CAC42_3568</name>
</gene>
<feature type="transmembrane region" description="Helical" evidence="7">
    <location>
        <begin position="172"/>
        <end position="193"/>
    </location>
</feature>
<evidence type="ECO:0000256" key="2">
    <source>
        <dbReference type="ARBA" id="ARBA00010992"/>
    </source>
</evidence>
<comment type="similarity">
    <text evidence="2">Belongs to the major facilitator superfamily. Sugar transporter (TC 2.A.1.1) family.</text>
</comment>
<evidence type="ECO:0000256" key="4">
    <source>
        <dbReference type="ARBA" id="ARBA00022692"/>
    </source>
</evidence>
<dbReference type="GO" id="GO:0015791">
    <property type="term" value="P:polyol transmembrane transport"/>
    <property type="evidence" value="ECO:0007669"/>
    <property type="project" value="UniProtKB-ARBA"/>
</dbReference>
<dbReference type="STRING" id="2082308.A0A2K1QTB6"/>
<organism evidence="9 10">
    <name type="scientific">Sphaceloma murrayae</name>
    <dbReference type="NCBI Taxonomy" id="2082308"/>
    <lineage>
        <taxon>Eukaryota</taxon>
        <taxon>Fungi</taxon>
        <taxon>Dikarya</taxon>
        <taxon>Ascomycota</taxon>
        <taxon>Pezizomycotina</taxon>
        <taxon>Dothideomycetes</taxon>
        <taxon>Dothideomycetidae</taxon>
        <taxon>Myriangiales</taxon>
        <taxon>Elsinoaceae</taxon>
        <taxon>Sphaceloma</taxon>
    </lineage>
</organism>
<comment type="caution">
    <text evidence="9">The sequence shown here is derived from an EMBL/GenBank/DDBJ whole genome shotgun (WGS) entry which is preliminary data.</text>
</comment>
<feature type="transmembrane region" description="Helical" evidence="7">
    <location>
        <begin position="265"/>
        <end position="282"/>
    </location>
</feature>
<dbReference type="InterPro" id="IPR050814">
    <property type="entry name" value="Myo-inositol_Transporter"/>
</dbReference>
<dbReference type="OrthoDB" id="6339427at2759"/>
<dbReference type="PANTHER" id="PTHR48020">
    <property type="entry name" value="PROTON MYO-INOSITOL COTRANSPORTER"/>
    <property type="match status" value="1"/>
</dbReference>
<dbReference type="InterPro" id="IPR036259">
    <property type="entry name" value="MFS_trans_sf"/>
</dbReference>
<protein>
    <recommendedName>
        <fullName evidence="8">Major facilitator superfamily (MFS) profile domain-containing protein</fullName>
    </recommendedName>
</protein>
<name>A0A2K1QTB6_9PEZI</name>
<feature type="domain" description="Major facilitator superfamily (MFS) profile" evidence="8">
    <location>
        <begin position="129"/>
        <end position="612"/>
    </location>
</feature>